<keyword evidence="3" id="KW-1185">Reference proteome</keyword>
<sequence>MPLRYSWADDHQMSTLGAAADEPASVATEQRARVECRSGGVPPIRSVVREKAPSDRGRAEYTRRPMNSDRAAGRGERRSPEAAERAAAASGLALPPVVGDDKPKIFFISDSPDRITSDRNVVRRINSFSRFTVQPVSGLETPPLAAATDPVPRVRAHTLPGSIPGSAAGSRAGSKPSSRAGSKPGSKENITVPDAVSPRLRRPASDIPTGSAGRKASTAGRPGSEDGLLHGLQRPLLAVPTILRRASASQLHDMERGGAAGMPRRRSFNQWLHSHMHHHNHHG</sequence>
<feature type="region of interest" description="Disordered" evidence="1">
    <location>
        <begin position="49"/>
        <end position="89"/>
    </location>
</feature>
<comment type="caution">
    <text evidence="2">The sequence shown here is derived from an EMBL/GenBank/DDBJ whole genome shotgun (WGS) entry which is preliminary data.</text>
</comment>
<feature type="compositionally biased region" description="Basic and acidic residues" evidence="1">
    <location>
        <begin position="49"/>
        <end position="84"/>
    </location>
</feature>
<proteinExistence type="predicted"/>
<feature type="region of interest" description="Disordered" evidence="1">
    <location>
        <begin position="155"/>
        <end position="231"/>
    </location>
</feature>
<dbReference type="EMBL" id="VIIS01000243">
    <property type="protein sequence ID" value="KAF0311340.1"/>
    <property type="molecule type" value="Genomic_DNA"/>
</dbReference>
<reference evidence="2 3" key="1">
    <citation type="submission" date="2019-07" db="EMBL/GenBank/DDBJ databases">
        <title>Draft genome assembly of a fouling barnacle, Amphibalanus amphitrite (Darwin, 1854): The first reference genome for Thecostraca.</title>
        <authorList>
            <person name="Kim W."/>
        </authorList>
    </citation>
    <scope>NUCLEOTIDE SEQUENCE [LARGE SCALE GENOMIC DNA]</scope>
    <source>
        <strain evidence="2">SNU_AA5</strain>
        <tissue evidence="2">Soma without cirri and trophi</tissue>
    </source>
</reference>
<evidence type="ECO:0000256" key="1">
    <source>
        <dbReference type="SAM" id="MobiDB-lite"/>
    </source>
</evidence>
<protein>
    <submittedName>
        <fullName evidence="2">Uncharacterized protein</fullName>
    </submittedName>
</protein>
<accession>A0A6A4X5I1</accession>
<evidence type="ECO:0000313" key="3">
    <source>
        <dbReference type="Proteomes" id="UP000440578"/>
    </source>
</evidence>
<name>A0A6A4X5I1_AMPAM</name>
<evidence type="ECO:0000313" key="2">
    <source>
        <dbReference type="EMBL" id="KAF0311340.1"/>
    </source>
</evidence>
<organism evidence="2 3">
    <name type="scientific">Amphibalanus amphitrite</name>
    <name type="common">Striped barnacle</name>
    <name type="synonym">Balanus amphitrite</name>
    <dbReference type="NCBI Taxonomy" id="1232801"/>
    <lineage>
        <taxon>Eukaryota</taxon>
        <taxon>Metazoa</taxon>
        <taxon>Ecdysozoa</taxon>
        <taxon>Arthropoda</taxon>
        <taxon>Crustacea</taxon>
        <taxon>Multicrustacea</taxon>
        <taxon>Cirripedia</taxon>
        <taxon>Thoracica</taxon>
        <taxon>Thoracicalcarea</taxon>
        <taxon>Balanomorpha</taxon>
        <taxon>Balanoidea</taxon>
        <taxon>Balanidae</taxon>
        <taxon>Amphibalaninae</taxon>
        <taxon>Amphibalanus</taxon>
    </lineage>
</organism>
<dbReference type="AlphaFoldDB" id="A0A6A4X5I1"/>
<gene>
    <name evidence="2" type="ORF">FJT64_017834</name>
</gene>
<dbReference type="Proteomes" id="UP000440578">
    <property type="component" value="Unassembled WGS sequence"/>
</dbReference>
<feature type="region of interest" description="Disordered" evidence="1">
    <location>
        <begin position="1"/>
        <end position="24"/>
    </location>
</feature>